<sequence length="23" mass="2770">MHKKSQDLDRIYSFIYVIHTACT</sequence>
<organism evidence="1">
    <name type="scientific">Anguilla anguilla</name>
    <name type="common">European freshwater eel</name>
    <name type="synonym">Muraena anguilla</name>
    <dbReference type="NCBI Taxonomy" id="7936"/>
    <lineage>
        <taxon>Eukaryota</taxon>
        <taxon>Metazoa</taxon>
        <taxon>Chordata</taxon>
        <taxon>Craniata</taxon>
        <taxon>Vertebrata</taxon>
        <taxon>Euteleostomi</taxon>
        <taxon>Actinopterygii</taxon>
        <taxon>Neopterygii</taxon>
        <taxon>Teleostei</taxon>
        <taxon>Anguilliformes</taxon>
        <taxon>Anguillidae</taxon>
        <taxon>Anguilla</taxon>
    </lineage>
</organism>
<evidence type="ECO:0000313" key="1">
    <source>
        <dbReference type="EMBL" id="JAH56926.1"/>
    </source>
</evidence>
<dbReference type="EMBL" id="GBXM01051651">
    <property type="protein sequence ID" value="JAH56926.1"/>
    <property type="molecule type" value="Transcribed_RNA"/>
</dbReference>
<protein>
    <submittedName>
        <fullName evidence="1">Uncharacterized protein</fullName>
    </submittedName>
</protein>
<reference evidence="1" key="1">
    <citation type="submission" date="2014-11" db="EMBL/GenBank/DDBJ databases">
        <authorList>
            <person name="Amaro Gonzalez C."/>
        </authorList>
    </citation>
    <scope>NUCLEOTIDE SEQUENCE</scope>
</reference>
<accession>A0A0E9TTQ1</accession>
<dbReference type="AlphaFoldDB" id="A0A0E9TTQ1"/>
<proteinExistence type="predicted"/>
<name>A0A0E9TTQ1_ANGAN</name>
<reference evidence="1" key="2">
    <citation type="journal article" date="2015" name="Fish Shellfish Immunol.">
        <title>Early steps in the European eel (Anguilla anguilla)-Vibrio vulnificus interaction in the gills: Role of the RtxA13 toxin.</title>
        <authorList>
            <person name="Callol A."/>
            <person name="Pajuelo D."/>
            <person name="Ebbesson L."/>
            <person name="Teles M."/>
            <person name="MacKenzie S."/>
            <person name="Amaro C."/>
        </authorList>
    </citation>
    <scope>NUCLEOTIDE SEQUENCE</scope>
</reference>